<dbReference type="KEGG" id="hprf:HLPR_12450"/>
<dbReference type="Pfam" id="PF06580">
    <property type="entry name" value="His_kinase"/>
    <property type="match status" value="1"/>
</dbReference>
<dbReference type="InterPro" id="IPR003660">
    <property type="entry name" value="HAMP_dom"/>
</dbReference>
<dbReference type="InterPro" id="IPR004358">
    <property type="entry name" value="Sig_transdc_His_kin-like_C"/>
</dbReference>
<comment type="subcellular location">
    <subcellularLocation>
        <location evidence="2">Membrane</location>
    </subcellularLocation>
</comment>
<dbReference type="SUPFAM" id="SSF55874">
    <property type="entry name" value="ATPase domain of HSP90 chaperone/DNA topoisomerase II/histidine kinase"/>
    <property type="match status" value="1"/>
</dbReference>
<keyword evidence="6" id="KW-0418">Kinase</keyword>
<dbReference type="EC" id="2.7.13.3" evidence="3"/>
<keyword evidence="7" id="KW-0902">Two-component regulatory system</keyword>
<dbReference type="Gene3D" id="3.30.565.10">
    <property type="entry name" value="Histidine kinase-like ATPase, C-terminal domain"/>
    <property type="match status" value="1"/>
</dbReference>
<feature type="transmembrane region" description="Helical" evidence="8">
    <location>
        <begin position="14"/>
        <end position="36"/>
    </location>
</feature>
<dbReference type="InterPro" id="IPR010559">
    <property type="entry name" value="Sig_transdc_His_kin_internal"/>
</dbReference>
<evidence type="ECO:0000313" key="12">
    <source>
        <dbReference type="Proteomes" id="UP001321786"/>
    </source>
</evidence>
<evidence type="ECO:0000259" key="9">
    <source>
        <dbReference type="PROSITE" id="PS50109"/>
    </source>
</evidence>
<dbReference type="PROSITE" id="PS50109">
    <property type="entry name" value="HIS_KIN"/>
    <property type="match status" value="1"/>
</dbReference>
<evidence type="ECO:0000256" key="2">
    <source>
        <dbReference type="ARBA" id="ARBA00004370"/>
    </source>
</evidence>
<dbReference type="Proteomes" id="UP001321786">
    <property type="component" value="Chromosome"/>
</dbReference>
<keyword evidence="8" id="KW-0472">Membrane</keyword>
<dbReference type="SUPFAM" id="SSF158472">
    <property type="entry name" value="HAMP domain-like"/>
    <property type="match status" value="1"/>
</dbReference>
<dbReference type="AlphaFoldDB" id="A0AAU9E2Y9"/>
<feature type="domain" description="HAMP" evidence="10">
    <location>
        <begin position="208"/>
        <end position="259"/>
    </location>
</feature>
<dbReference type="InterPro" id="IPR036890">
    <property type="entry name" value="HATPase_C_sf"/>
</dbReference>
<organism evidence="11 12">
    <name type="scientific">Helicovermis profundi</name>
    <dbReference type="NCBI Taxonomy" id="3065157"/>
    <lineage>
        <taxon>Bacteria</taxon>
        <taxon>Bacillati</taxon>
        <taxon>Bacillota</taxon>
        <taxon>Clostridia</taxon>
        <taxon>Helicovermis</taxon>
    </lineage>
</organism>
<accession>A0AAU9E2Y9</accession>
<keyword evidence="12" id="KW-1185">Reference proteome</keyword>
<dbReference type="EMBL" id="AP028654">
    <property type="protein sequence ID" value="BEP28914.1"/>
    <property type="molecule type" value="Genomic_DNA"/>
</dbReference>
<dbReference type="Gene3D" id="6.10.340.10">
    <property type="match status" value="1"/>
</dbReference>
<dbReference type="InterPro" id="IPR003594">
    <property type="entry name" value="HATPase_dom"/>
</dbReference>
<evidence type="ECO:0000256" key="5">
    <source>
        <dbReference type="ARBA" id="ARBA00022679"/>
    </source>
</evidence>
<dbReference type="Pfam" id="PF02518">
    <property type="entry name" value="HATPase_c"/>
    <property type="match status" value="1"/>
</dbReference>
<proteinExistence type="predicted"/>
<evidence type="ECO:0000256" key="6">
    <source>
        <dbReference type="ARBA" id="ARBA00022777"/>
    </source>
</evidence>
<dbReference type="InterPro" id="IPR005467">
    <property type="entry name" value="His_kinase_dom"/>
</dbReference>
<dbReference type="PRINTS" id="PR00344">
    <property type="entry name" value="BCTRLSENSOR"/>
</dbReference>
<feature type="transmembrane region" description="Helical" evidence="8">
    <location>
        <begin position="187"/>
        <end position="209"/>
    </location>
</feature>
<dbReference type="CDD" id="cd06225">
    <property type="entry name" value="HAMP"/>
    <property type="match status" value="1"/>
</dbReference>
<dbReference type="GO" id="GO:0000155">
    <property type="term" value="F:phosphorelay sensor kinase activity"/>
    <property type="evidence" value="ECO:0007669"/>
    <property type="project" value="InterPro"/>
</dbReference>
<keyword evidence="5" id="KW-0808">Transferase</keyword>
<evidence type="ECO:0000256" key="7">
    <source>
        <dbReference type="ARBA" id="ARBA00023012"/>
    </source>
</evidence>
<dbReference type="GO" id="GO:0016020">
    <property type="term" value="C:membrane"/>
    <property type="evidence" value="ECO:0007669"/>
    <property type="project" value="UniProtKB-SubCell"/>
</dbReference>
<reference evidence="11 12" key="1">
    <citation type="submission" date="2023-08" db="EMBL/GenBank/DDBJ databases">
        <title>Helicovermis profunda gen. nov., sp. nov., a novel mesophilic, fermentative bacterium within the Bacillota from a deep-sea hydrothermal vent chimney.</title>
        <authorList>
            <person name="Miyazaki U."/>
            <person name="Mizutani D."/>
            <person name="Hashimoto Y."/>
            <person name="Tame A."/>
            <person name="Sawayama S."/>
            <person name="Miyazaki J."/>
            <person name="Takai K."/>
            <person name="Nakagawa S."/>
        </authorList>
    </citation>
    <scope>NUCLEOTIDE SEQUENCE [LARGE SCALE GENOMIC DNA]</scope>
    <source>
        <strain evidence="11 12">S502</strain>
    </source>
</reference>
<keyword evidence="4" id="KW-0597">Phosphoprotein</keyword>
<evidence type="ECO:0000256" key="8">
    <source>
        <dbReference type="SAM" id="Phobius"/>
    </source>
</evidence>
<feature type="domain" description="Histidine kinase" evidence="9">
    <location>
        <begin position="314"/>
        <end position="490"/>
    </location>
</feature>
<dbReference type="PROSITE" id="PS50885">
    <property type="entry name" value="HAMP"/>
    <property type="match status" value="1"/>
</dbReference>
<sequence length="490" mass="56594">MQDKRNFFSIRSKLIFIFFAVILTIVTNSISMYISISDIEKAHSKVTDSIYNLNDLLTQKKNIDKIVELFAETKDRDYIDKLYGQIQDFEEDLINISKIKFTLNTQMYLENVKNLYSDSYKKNVDELIYSIRVGDRKRVVQNYKEVIKVSSYAEIYIEKSIKNRIVESQKINKEISEKSQFILRNNIFTMAIMIIFLGFIIFVNGVPLINKISSLVYAAEKVSDGDFEIELLSEKGNDEIKLLNIAFNKLIKNTSRLIEQIKTNANLEIELHKKDAEGHKVEALLNEAELLGLQSQINPHFLFNTLNIIAKTAIIEDAEKTCELIETVSDMFRYNLRKLGEKSTLREEINNIQNYFTIQKNRFGKRFHYSIEIKEELMSFEIPFLTLQPIVENAFIHGIEPLEIGGEISINVKNEDLKTLITIKDNGIGMSEKRINELMNSFEGDNLGHTTGIGFSNVKRRLEIFYGDRLTLNISSVVGYGTEFNIIIKD</sequence>
<name>A0AAU9E2Y9_9FIRM</name>
<dbReference type="PANTHER" id="PTHR34220:SF7">
    <property type="entry name" value="SENSOR HISTIDINE KINASE YPDA"/>
    <property type="match status" value="1"/>
</dbReference>
<dbReference type="SMART" id="SM00387">
    <property type="entry name" value="HATPase_c"/>
    <property type="match status" value="1"/>
</dbReference>
<dbReference type="PANTHER" id="PTHR34220">
    <property type="entry name" value="SENSOR HISTIDINE KINASE YPDA"/>
    <property type="match status" value="1"/>
</dbReference>
<dbReference type="RefSeq" id="WP_338537212.1">
    <property type="nucleotide sequence ID" value="NZ_AP028654.1"/>
</dbReference>
<evidence type="ECO:0000259" key="10">
    <source>
        <dbReference type="PROSITE" id="PS50885"/>
    </source>
</evidence>
<keyword evidence="8" id="KW-1133">Transmembrane helix</keyword>
<dbReference type="InterPro" id="IPR050640">
    <property type="entry name" value="Bact_2-comp_sensor_kinase"/>
</dbReference>
<protein>
    <recommendedName>
        <fullName evidence="3">histidine kinase</fullName>
        <ecNumber evidence="3">2.7.13.3</ecNumber>
    </recommendedName>
</protein>
<evidence type="ECO:0000256" key="3">
    <source>
        <dbReference type="ARBA" id="ARBA00012438"/>
    </source>
</evidence>
<evidence type="ECO:0000313" key="11">
    <source>
        <dbReference type="EMBL" id="BEP28914.1"/>
    </source>
</evidence>
<comment type="catalytic activity">
    <reaction evidence="1">
        <text>ATP + protein L-histidine = ADP + protein N-phospho-L-histidine.</text>
        <dbReference type="EC" id="2.7.13.3"/>
    </reaction>
</comment>
<gene>
    <name evidence="11" type="ORF">HLPR_12450</name>
</gene>
<evidence type="ECO:0000256" key="1">
    <source>
        <dbReference type="ARBA" id="ARBA00000085"/>
    </source>
</evidence>
<keyword evidence="8" id="KW-0812">Transmembrane</keyword>
<evidence type="ECO:0000256" key="4">
    <source>
        <dbReference type="ARBA" id="ARBA00022553"/>
    </source>
</evidence>